<evidence type="ECO:0000313" key="4">
    <source>
        <dbReference type="EMBL" id="OMD52440.1"/>
    </source>
</evidence>
<dbReference type="PANTHER" id="PTHR48081:SF30">
    <property type="entry name" value="ACETYL-HYDROLASE LIPR-RELATED"/>
    <property type="match status" value="1"/>
</dbReference>
<dbReference type="InterPro" id="IPR013094">
    <property type="entry name" value="AB_hydrolase_3"/>
</dbReference>
<evidence type="ECO:0000256" key="2">
    <source>
        <dbReference type="ARBA" id="ARBA00022801"/>
    </source>
</evidence>
<feature type="domain" description="Alpha/beta hydrolase fold-3" evidence="3">
    <location>
        <begin position="76"/>
        <end position="279"/>
    </location>
</feature>
<comment type="similarity">
    <text evidence="1">Belongs to the 'GDXG' lipolytic enzyme family.</text>
</comment>
<dbReference type="EMBL" id="MPTB01000003">
    <property type="protein sequence ID" value="OMD52440.1"/>
    <property type="molecule type" value="Genomic_DNA"/>
</dbReference>
<dbReference type="RefSeq" id="WP_076109296.1">
    <property type="nucleotide sequence ID" value="NZ_MPTB01000003.1"/>
</dbReference>
<name>A0ABX3HS51_PAEBO</name>
<comment type="caution">
    <text evidence="4">The sequence shown here is derived from an EMBL/GenBank/DDBJ whole genome shotgun (WGS) entry which is preliminary data.</text>
</comment>
<dbReference type="Pfam" id="PF07859">
    <property type="entry name" value="Abhydrolase_3"/>
    <property type="match status" value="1"/>
</dbReference>
<dbReference type="SUPFAM" id="SSF53474">
    <property type="entry name" value="alpha/beta-Hydrolases"/>
    <property type="match status" value="1"/>
</dbReference>
<dbReference type="Gene3D" id="3.40.50.1820">
    <property type="entry name" value="alpha/beta hydrolase"/>
    <property type="match status" value="1"/>
</dbReference>
<evidence type="ECO:0000256" key="1">
    <source>
        <dbReference type="ARBA" id="ARBA00010515"/>
    </source>
</evidence>
<sequence length="325" mass="35171">MRTPIEQLQAMKSFLKQTGGNLGKPAEQIRSEMAQAAKQLPALPGDVQVKKVTIQQFAGEWVIAPCINAEGRTRAILYFHGGGFISGNCGIYRDLAARLSSACSVPVFTVEYRLAPEHRYPAANEDCLNAYRWMLAEGYSPDDIILGGDSVGATLALMTLISVRDAGEKMPAGAFLLSPHSDLVHLDGYSYDSLADSDPTGSREGNQRILEDYLGGSNGEKPAILSPLRLYLHGLPHLYIQVGDQEVLLSDAERLADRARADGVEVTLEVWENMWSVFQFMAALLPEAQQAIMNIGSYTGGIWGNTANLPDDSNHGGVTLTSAEA</sequence>
<keyword evidence="2" id="KW-0378">Hydrolase</keyword>
<dbReference type="Proteomes" id="UP000187412">
    <property type="component" value="Unassembled WGS sequence"/>
</dbReference>
<gene>
    <name evidence="4" type="ORF">BSK56_03260</name>
</gene>
<keyword evidence="5" id="KW-1185">Reference proteome</keyword>
<dbReference type="InterPro" id="IPR029058">
    <property type="entry name" value="AB_hydrolase_fold"/>
</dbReference>
<reference evidence="4 5" key="1">
    <citation type="submission" date="2016-10" db="EMBL/GenBank/DDBJ databases">
        <title>Paenibacillus species isolates.</title>
        <authorList>
            <person name="Beno S.M."/>
        </authorList>
    </citation>
    <scope>NUCLEOTIDE SEQUENCE [LARGE SCALE GENOMIC DNA]</scope>
    <source>
        <strain evidence="4 5">FSL H7-0744</strain>
    </source>
</reference>
<dbReference type="InterPro" id="IPR050300">
    <property type="entry name" value="GDXG_lipolytic_enzyme"/>
</dbReference>
<evidence type="ECO:0000313" key="5">
    <source>
        <dbReference type="Proteomes" id="UP000187412"/>
    </source>
</evidence>
<organism evidence="4 5">
    <name type="scientific">Paenibacillus borealis</name>
    <dbReference type="NCBI Taxonomy" id="160799"/>
    <lineage>
        <taxon>Bacteria</taxon>
        <taxon>Bacillati</taxon>
        <taxon>Bacillota</taxon>
        <taxon>Bacilli</taxon>
        <taxon>Bacillales</taxon>
        <taxon>Paenibacillaceae</taxon>
        <taxon>Paenibacillus</taxon>
    </lineage>
</organism>
<dbReference type="PANTHER" id="PTHR48081">
    <property type="entry name" value="AB HYDROLASE SUPERFAMILY PROTEIN C4A8.06C"/>
    <property type="match status" value="1"/>
</dbReference>
<protein>
    <recommendedName>
        <fullName evidence="3">Alpha/beta hydrolase fold-3 domain-containing protein</fullName>
    </recommendedName>
</protein>
<accession>A0ABX3HS51</accession>
<proteinExistence type="inferred from homology"/>
<evidence type="ECO:0000259" key="3">
    <source>
        <dbReference type="Pfam" id="PF07859"/>
    </source>
</evidence>